<evidence type="ECO:0000259" key="3">
    <source>
        <dbReference type="Pfam" id="PF25087"/>
    </source>
</evidence>
<dbReference type="OrthoDB" id="424572at2759"/>
<keyword evidence="2" id="KW-0012">Acyltransferase</keyword>
<dbReference type="GO" id="GO:0016779">
    <property type="term" value="F:nucleotidyltransferase activity"/>
    <property type="evidence" value="ECO:0007669"/>
    <property type="project" value="UniProtKB-ARBA"/>
</dbReference>
<name>V6LC17_9EUKA</name>
<sequence>MLKVHQLINNLNAFKIQFPIFEDSHYPHEFLIQISNHFINNQSFISPSAKISPLACIEHPVYIGDNVEIRAFAYVRGNAIILKNSIIGQSVEIKNSILFENVQVPHLSYIGDSILGNYAHLGAGAVISNVRLDKKTIRVQGIDTGLQKFGALLGDGAQIGCNSVINPGSILMKNSYIIPCTNFSGLLQEGENNKYK</sequence>
<dbReference type="AlphaFoldDB" id="V6LC17"/>
<reference evidence="4 5" key="1">
    <citation type="journal article" date="2014" name="PLoS Genet.">
        <title>The Genome of Spironucleus salmonicida Highlights a Fish Pathogen Adapted to Fluctuating Environments.</title>
        <authorList>
            <person name="Xu F."/>
            <person name="Jerlstrom-Hultqvist J."/>
            <person name="Einarsson E."/>
            <person name="Astvaldsson A."/>
            <person name="Svard S.G."/>
            <person name="Andersson J.O."/>
        </authorList>
    </citation>
    <scope>NUCLEOTIDE SEQUENCE</scope>
    <source>
        <strain evidence="5">ATCC 50377</strain>
    </source>
</reference>
<dbReference type="PANTHER" id="PTHR43584">
    <property type="entry name" value="NUCLEOTIDYL TRANSFERASE"/>
    <property type="match status" value="1"/>
</dbReference>
<gene>
    <name evidence="4" type="ORF">SS50377_18606</name>
    <name evidence="5" type="ORF">SS50377_25350</name>
</gene>
<dbReference type="GO" id="GO:0016746">
    <property type="term" value="F:acyltransferase activity"/>
    <property type="evidence" value="ECO:0007669"/>
    <property type="project" value="UniProtKB-KW"/>
</dbReference>
<dbReference type="VEuPathDB" id="GiardiaDB:SS50377_25350"/>
<evidence type="ECO:0000256" key="2">
    <source>
        <dbReference type="ARBA" id="ARBA00023315"/>
    </source>
</evidence>
<keyword evidence="1" id="KW-0808">Transferase</keyword>
<dbReference type="PANTHER" id="PTHR43584:SF8">
    <property type="entry name" value="N-ACETYLMURAMATE ALPHA-1-PHOSPHATE URIDYLYLTRANSFERASE"/>
    <property type="match status" value="1"/>
</dbReference>
<dbReference type="EMBL" id="AUWU02000005">
    <property type="protein sequence ID" value="KAH0573230.1"/>
    <property type="molecule type" value="Genomic_DNA"/>
</dbReference>
<evidence type="ECO:0000313" key="6">
    <source>
        <dbReference type="Proteomes" id="UP000018208"/>
    </source>
</evidence>
<protein>
    <submittedName>
        <fullName evidence="4">UDP-N-acetylglucosamine diphosphorylase</fullName>
    </submittedName>
</protein>
<dbReference type="EMBL" id="KI546167">
    <property type="protein sequence ID" value="EST41773.1"/>
    <property type="molecule type" value="Genomic_DNA"/>
</dbReference>
<accession>V6LC17</accession>
<dbReference type="InterPro" id="IPR011004">
    <property type="entry name" value="Trimer_LpxA-like_sf"/>
</dbReference>
<proteinExistence type="predicted"/>
<dbReference type="Gene3D" id="2.160.10.10">
    <property type="entry name" value="Hexapeptide repeat proteins"/>
    <property type="match status" value="1"/>
</dbReference>
<feature type="domain" description="Mannose-1-phosphate guanyltransferase C-terminal" evidence="3">
    <location>
        <begin position="74"/>
        <end position="130"/>
    </location>
</feature>
<evidence type="ECO:0000313" key="4">
    <source>
        <dbReference type="EMBL" id="EST41773.1"/>
    </source>
</evidence>
<dbReference type="SUPFAM" id="SSF51161">
    <property type="entry name" value="Trimeric LpxA-like enzymes"/>
    <property type="match status" value="1"/>
</dbReference>
<reference evidence="5" key="2">
    <citation type="submission" date="2020-12" db="EMBL/GenBank/DDBJ databases">
        <title>New Spironucleus salmonicida genome in near-complete chromosomes.</title>
        <authorList>
            <person name="Xu F."/>
            <person name="Kurt Z."/>
            <person name="Jimenez-Gonzalez A."/>
            <person name="Astvaldsson A."/>
            <person name="Andersson J.O."/>
            <person name="Svard S.G."/>
        </authorList>
    </citation>
    <scope>NUCLEOTIDE SEQUENCE</scope>
    <source>
        <strain evidence="5">ATCC 50377</strain>
    </source>
</reference>
<dbReference type="Pfam" id="PF25087">
    <property type="entry name" value="GMPPB_C"/>
    <property type="match status" value="1"/>
</dbReference>
<keyword evidence="6" id="KW-1185">Reference proteome</keyword>
<evidence type="ECO:0000313" key="5">
    <source>
        <dbReference type="EMBL" id="KAH0573230.1"/>
    </source>
</evidence>
<organism evidence="4">
    <name type="scientific">Spironucleus salmonicida</name>
    <dbReference type="NCBI Taxonomy" id="348837"/>
    <lineage>
        <taxon>Eukaryota</taxon>
        <taxon>Metamonada</taxon>
        <taxon>Diplomonadida</taxon>
        <taxon>Hexamitidae</taxon>
        <taxon>Hexamitinae</taxon>
        <taxon>Spironucleus</taxon>
    </lineage>
</organism>
<evidence type="ECO:0000256" key="1">
    <source>
        <dbReference type="ARBA" id="ARBA00022679"/>
    </source>
</evidence>
<dbReference type="Proteomes" id="UP000018208">
    <property type="component" value="Unassembled WGS sequence"/>
</dbReference>
<dbReference type="InterPro" id="IPR050065">
    <property type="entry name" value="GlmU-like"/>
</dbReference>
<dbReference type="InterPro" id="IPR056729">
    <property type="entry name" value="GMPPB_C"/>
</dbReference>